<dbReference type="EMBL" id="JAVRRG010000181">
    <property type="protein sequence ID" value="KAK5079624.1"/>
    <property type="molecule type" value="Genomic_DNA"/>
</dbReference>
<accession>A0ABR0JXZ4</accession>
<feature type="domain" description="UDP-glucose/GDP-mannose dehydrogenase dimerisation" evidence="3">
    <location>
        <begin position="203"/>
        <end position="280"/>
    </location>
</feature>
<dbReference type="PANTHER" id="PTHR43491">
    <property type="entry name" value="UDP-N-ACETYL-D-MANNOSAMINE DEHYDROGENASE"/>
    <property type="match status" value="1"/>
</dbReference>
<dbReference type="Pfam" id="PF03721">
    <property type="entry name" value="UDPG_MGDP_dh_N"/>
    <property type="match status" value="1"/>
</dbReference>
<dbReference type="InterPro" id="IPR036291">
    <property type="entry name" value="NAD(P)-bd_dom_sf"/>
</dbReference>
<gene>
    <name evidence="5" type="ORF">LTR24_009089</name>
</gene>
<evidence type="ECO:0000259" key="4">
    <source>
        <dbReference type="Pfam" id="PF03721"/>
    </source>
</evidence>
<dbReference type="InterPro" id="IPR036220">
    <property type="entry name" value="UDP-Glc/GDP-Man_DH_C_sf"/>
</dbReference>
<feature type="domain" description="UDP-glucose/GDP-mannose dehydrogenase N-terminal" evidence="4">
    <location>
        <begin position="30"/>
        <end position="182"/>
    </location>
</feature>
<evidence type="ECO:0000313" key="6">
    <source>
        <dbReference type="Proteomes" id="UP001345013"/>
    </source>
</evidence>
<dbReference type="InterPro" id="IPR014026">
    <property type="entry name" value="UDP-Glc/GDP-Man_DH_dimer"/>
</dbReference>
<evidence type="ECO:0000256" key="2">
    <source>
        <dbReference type="PIRNR" id="PIRNR000124"/>
    </source>
</evidence>
<dbReference type="InterPro" id="IPR028359">
    <property type="entry name" value="UDP_ManNAc/GlcNAc_DH"/>
</dbReference>
<proteinExistence type="inferred from homology"/>
<dbReference type="SUPFAM" id="SSF51735">
    <property type="entry name" value="NAD(P)-binding Rossmann-fold domains"/>
    <property type="match status" value="1"/>
</dbReference>
<dbReference type="PANTHER" id="PTHR43491:SF2">
    <property type="entry name" value="UDP-N-ACETYL-D-MANNOSAMINE DEHYDROGENASE"/>
    <property type="match status" value="1"/>
</dbReference>
<name>A0ABR0JXZ4_9EURO</name>
<dbReference type="SUPFAM" id="SSF52413">
    <property type="entry name" value="UDP-glucose/GDP-mannose dehydrogenase C-terminal domain"/>
    <property type="match status" value="1"/>
</dbReference>
<protein>
    <submittedName>
        <fullName evidence="5">Uncharacterized protein</fullName>
    </submittedName>
</protein>
<comment type="similarity">
    <text evidence="1 2">Belongs to the UDP-glucose/GDP-mannose dehydrogenase family.</text>
</comment>
<comment type="caution">
    <text evidence="5">The sequence shown here is derived from an EMBL/GenBank/DDBJ whole genome shotgun (WGS) entry which is preliminary data.</text>
</comment>
<dbReference type="NCBIfam" id="TIGR03026">
    <property type="entry name" value="NDP-sugDHase"/>
    <property type="match status" value="1"/>
</dbReference>
<dbReference type="InterPro" id="IPR017476">
    <property type="entry name" value="UDP-Glc/GDP-Man"/>
</dbReference>
<dbReference type="PIRSF" id="PIRSF500136">
    <property type="entry name" value="UDP_ManNAc_DH"/>
    <property type="match status" value="1"/>
</dbReference>
<evidence type="ECO:0000259" key="3">
    <source>
        <dbReference type="Pfam" id="PF00984"/>
    </source>
</evidence>
<dbReference type="PIRSF" id="PIRSF000124">
    <property type="entry name" value="UDPglc_GDPman_dh"/>
    <property type="match status" value="1"/>
</dbReference>
<dbReference type="Proteomes" id="UP001345013">
    <property type="component" value="Unassembled WGS sequence"/>
</dbReference>
<evidence type="ECO:0000313" key="5">
    <source>
        <dbReference type="EMBL" id="KAK5079624.1"/>
    </source>
</evidence>
<organism evidence="5 6">
    <name type="scientific">Lithohypha guttulata</name>
    <dbReference type="NCBI Taxonomy" id="1690604"/>
    <lineage>
        <taxon>Eukaryota</taxon>
        <taxon>Fungi</taxon>
        <taxon>Dikarya</taxon>
        <taxon>Ascomycota</taxon>
        <taxon>Pezizomycotina</taxon>
        <taxon>Eurotiomycetes</taxon>
        <taxon>Chaetothyriomycetidae</taxon>
        <taxon>Chaetothyriales</taxon>
        <taxon>Trichomeriaceae</taxon>
        <taxon>Lithohypha</taxon>
    </lineage>
</organism>
<dbReference type="Gene3D" id="3.40.50.720">
    <property type="entry name" value="NAD(P)-binding Rossmann-like Domain"/>
    <property type="match status" value="2"/>
</dbReference>
<dbReference type="InterPro" id="IPR008927">
    <property type="entry name" value="6-PGluconate_DH-like_C_sf"/>
</dbReference>
<dbReference type="Pfam" id="PF00984">
    <property type="entry name" value="UDPG_MGDP_dh"/>
    <property type="match status" value="1"/>
</dbReference>
<sequence length="416" mass="45779">MKFRGVLRSITKGDATPLTSLSSRPRDACVCVIGVGYVGESLLAQFGNVVNATGYDISSDRVVALRQKYINNPRIHLTNDPADLAKGTHFLIAVPTPLREDRSVDLGCVKSAISLIMTFAQPNSSIVIESSVPVGTTRRLLTPYKTEFHCGMSPERIDPGRVSPTAEQIPKVVSGLTPKAMKHIFALYAMVYETLVPVSKPEVAEMTKLYENCYRMVNIAYVNEIADACIGHGIDPHEMIGAAATKPFGFQPFYPGLGVGGHCIPVNPHYLFENNKGLSVLQTATKRMQDRPIRHARRFHRACQGKSIQIDSSTQKAGPRILIVGLGFKNGQTNLACSPALDFAKAIQELGSSRLAFYDPTTAAEQVRWMEKLDDTCWRADYLESKFDGVVLCNKVGMMDISLLQTLHKPLFKSYI</sequence>
<keyword evidence="6" id="KW-1185">Reference proteome</keyword>
<dbReference type="InterPro" id="IPR001732">
    <property type="entry name" value="UDP-Glc/GDP-Man_DH_N"/>
</dbReference>
<evidence type="ECO:0000256" key="1">
    <source>
        <dbReference type="ARBA" id="ARBA00006601"/>
    </source>
</evidence>
<reference evidence="5 6" key="1">
    <citation type="submission" date="2023-08" db="EMBL/GenBank/DDBJ databases">
        <title>Black Yeasts Isolated from many extreme environments.</title>
        <authorList>
            <person name="Coleine C."/>
            <person name="Stajich J.E."/>
            <person name="Selbmann L."/>
        </authorList>
    </citation>
    <scope>NUCLEOTIDE SEQUENCE [LARGE SCALE GENOMIC DNA]</scope>
    <source>
        <strain evidence="5 6">CCFEE 5885</strain>
    </source>
</reference>
<dbReference type="SUPFAM" id="SSF48179">
    <property type="entry name" value="6-phosphogluconate dehydrogenase C-terminal domain-like"/>
    <property type="match status" value="1"/>
</dbReference>